<dbReference type="InterPro" id="IPR002885">
    <property type="entry name" value="PPR_rpt"/>
</dbReference>
<name>A0ABD0VY00_DENTH</name>
<dbReference type="Gene3D" id="1.25.40.10">
    <property type="entry name" value="Tetratricopeptide repeat domain"/>
    <property type="match status" value="1"/>
</dbReference>
<keyword evidence="1" id="KW-0677">Repeat</keyword>
<gene>
    <name evidence="3" type="ORF">M5K25_001459</name>
</gene>
<dbReference type="EMBL" id="JANQDX010000002">
    <property type="protein sequence ID" value="KAL0927297.1"/>
    <property type="molecule type" value="Genomic_DNA"/>
</dbReference>
<evidence type="ECO:0000313" key="3">
    <source>
        <dbReference type="EMBL" id="KAL0927297.1"/>
    </source>
</evidence>
<keyword evidence="4" id="KW-1185">Reference proteome</keyword>
<evidence type="ECO:0000256" key="2">
    <source>
        <dbReference type="PROSITE-ProRule" id="PRU00708"/>
    </source>
</evidence>
<sequence length="203" mass="23322">MDFEEFCAAAISPYQLEALEGWEQMAMKAFEYFEQEGNKVITVEELEQEINLASTAYSIVQEWIKPSDGGMLLNLNMWEMCNYGFWKETKKTFLAKRKLDSKKDVILWNSMVGALLRIGEIQDAQILFEEMPIRDIVSWNNLFDGIMSLLCDSSWDKEFIPRAKYVVISTNGGLQICGNPKELIRQMNELAGNSGVSWYRGTI</sequence>
<dbReference type="SUPFAM" id="SSF47473">
    <property type="entry name" value="EF-hand"/>
    <property type="match status" value="1"/>
</dbReference>
<evidence type="ECO:0000256" key="1">
    <source>
        <dbReference type="ARBA" id="ARBA00022737"/>
    </source>
</evidence>
<dbReference type="Proteomes" id="UP001552299">
    <property type="component" value="Unassembled WGS sequence"/>
</dbReference>
<feature type="repeat" description="PPR" evidence="2">
    <location>
        <begin position="104"/>
        <end position="138"/>
    </location>
</feature>
<organism evidence="3 4">
    <name type="scientific">Dendrobium thyrsiflorum</name>
    <name type="common">Pinecone-like raceme dendrobium</name>
    <name type="synonym">Orchid</name>
    <dbReference type="NCBI Taxonomy" id="117978"/>
    <lineage>
        <taxon>Eukaryota</taxon>
        <taxon>Viridiplantae</taxon>
        <taxon>Streptophyta</taxon>
        <taxon>Embryophyta</taxon>
        <taxon>Tracheophyta</taxon>
        <taxon>Spermatophyta</taxon>
        <taxon>Magnoliopsida</taxon>
        <taxon>Liliopsida</taxon>
        <taxon>Asparagales</taxon>
        <taxon>Orchidaceae</taxon>
        <taxon>Epidendroideae</taxon>
        <taxon>Malaxideae</taxon>
        <taxon>Dendrobiinae</taxon>
        <taxon>Dendrobium</taxon>
    </lineage>
</organism>
<dbReference type="InterPro" id="IPR011992">
    <property type="entry name" value="EF-hand-dom_pair"/>
</dbReference>
<accession>A0ABD0VY00</accession>
<dbReference type="AlphaFoldDB" id="A0ABD0VY00"/>
<evidence type="ECO:0008006" key="5">
    <source>
        <dbReference type="Google" id="ProtNLM"/>
    </source>
</evidence>
<reference evidence="3 4" key="1">
    <citation type="journal article" date="2024" name="Plant Biotechnol. J.">
        <title>Dendrobium thyrsiflorum genome and its molecular insights into genes involved in important horticultural traits.</title>
        <authorList>
            <person name="Chen B."/>
            <person name="Wang J.Y."/>
            <person name="Zheng P.J."/>
            <person name="Li K.L."/>
            <person name="Liang Y.M."/>
            <person name="Chen X.F."/>
            <person name="Zhang C."/>
            <person name="Zhao X."/>
            <person name="He X."/>
            <person name="Zhang G.Q."/>
            <person name="Liu Z.J."/>
            <person name="Xu Q."/>
        </authorList>
    </citation>
    <scope>NUCLEOTIDE SEQUENCE [LARGE SCALE GENOMIC DNA]</scope>
    <source>
        <strain evidence="3">GZMU011</strain>
    </source>
</reference>
<comment type="caution">
    <text evidence="3">The sequence shown here is derived from an EMBL/GenBank/DDBJ whole genome shotgun (WGS) entry which is preliminary data.</text>
</comment>
<dbReference type="PROSITE" id="PS51375">
    <property type="entry name" value="PPR"/>
    <property type="match status" value="1"/>
</dbReference>
<protein>
    <recommendedName>
        <fullName evidence="5">Pentatricopeptide repeat-containing protein</fullName>
    </recommendedName>
</protein>
<evidence type="ECO:0000313" key="4">
    <source>
        <dbReference type="Proteomes" id="UP001552299"/>
    </source>
</evidence>
<proteinExistence type="predicted"/>
<dbReference type="InterPro" id="IPR011990">
    <property type="entry name" value="TPR-like_helical_dom_sf"/>
</dbReference>